<reference evidence="2 3" key="1">
    <citation type="submission" date="2014-04" db="EMBL/GenBank/DDBJ databases">
        <authorList>
            <consortium name="DOE Joint Genome Institute"/>
            <person name="Kuo A."/>
            <person name="Kohler A."/>
            <person name="Costa M.D."/>
            <person name="Nagy L.G."/>
            <person name="Floudas D."/>
            <person name="Copeland A."/>
            <person name="Barry K.W."/>
            <person name="Cichocki N."/>
            <person name="Veneault-Fourrey C."/>
            <person name="LaButti K."/>
            <person name="Lindquist E.A."/>
            <person name="Lipzen A."/>
            <person name="Lundell T."/>
            <person name="Morin E."/>
            <person name="Murat C."/>
            <person name="Sun H."/>
            <person name="Tunlid A."/>
            <person name="Henrissat B."/>
            <person name="Grigoriev I.V."/>
            <person name="Hibbett D.S."/>
            <person name="Martin F."/>
            <person name="Nordberg H.P."/>
            <person name="Cantor M.N."/>
            <person name="Hua S.X."/>
        </authorList>
    </citation>
    <scope>NUCLEOTIDE SEQUENCE [LARGE SCALE GENOMIC DNA]</scope>
    <source>
        <strain evidence="2 3">Marx 270</strain>
    </source>
</reference>
<dbReference type="Gene3D" id="3.40.50.1820">
    <property type="entry name" value="alpha/beta hydrolase"/>
    <property type="match status" value="1"/>
</dbReference>
<evidence type="ECO:0000259" key="1">
    <source>
        <dbReference type="Pfam" id="PF12697"/>
    </source>
</evidence>
<evidence type="ECO:0000313" key="2">
    <source>
        <dbReference type="EMBL" id="KIO11083.1"/>
    </source>
</evidence>
<dbReference type="InterPro" id="IPR029058">
    <property type="entry name" value="AB_hydrolase_fold"/>
</dbReference>
<dbReference type="Pfam" id="PF12697">
    <property type="entry name" value="Abhydrolase_6"/>
    <property type="match status" value="1"/>
</dbReference>
<sequence>MSTLAGTVKIAGDIEFFYEESGLSGLDPTNYTTVVFIHGMGFNGAVLRKLFPFGAEHNYRVVSVYRRGYGSSTPWSEKELELLQSSDNNDHKEYLCLAGLQIVGFLLAFAASQSIPKYAKEQKTGGIILIGWSFGAVYPNAALTTLDALTTDELRDLESYLHTVVYYDMSLVATGLPSPRPYQSYLFAPTVEERWEIFKRWISSFFAHPNVYSGDSSDLELIRPREDKPGSLRCLTDDEIVEITAPQMYATHDAATLAIKPEVFVSVVRRALFDKQYASQYLPDLKVRFVCGTESSGLFVHVVNEIRRCLDNGPSVVFGEGAEKARDVSGAYLERGNHFVFLDEPQWALAQFKSVVEH</sequence>
<keyword evidence="3" id="KW-1185">Reference proteome</keyword>
<dbReference type="HOGENOM" id="CLU_045014_0_0_1"/>
<dbReference type="SUPFAM" id="SSF53474">
    <property type="entry name" value="alpha/beta-Hydrolases"/>
    <property type="match status" value="1"/>
</dbReference>
<organism evidence="2 3">
    <name type="scientific">Pisolithus tinctorius Marx 270</name>
    <dbReference type="NCBI Taxonomy" id="870435"/>
    <lineage>
        <taxon>Eukaryota</taxon>
        <taxon>Fungi</taxon>
        <taxon>Dikarya</taxon>
        <taxon>Basidiomycota</taxon>
        <taxon>Agaricomycotina</taxon>
        <taxon>Agaricomycetes</taxon>
        <taxon>Agaricomycetidae</taxon>
        <taxon>Boletales</taxon>
        <taxon>Sclerodermatineae</taxon>
        <taxon>Pisolithaceae</taxon>
        <taxon>Pisolithus</taxon>
    </lineage>
</organism>
<dbReference type="InterPro" id="IPR000073">
    <property type="entry name" value="AB_hydrolase_1"/>
</dbReference>
<dbReference type="Proteomes" id="UP000054217">
    <property type="component" value="Unassembled WGS sequence"/>
</dbReference>
<accession>A0A0C3JPE6</accession>
<dbReference type="OrthoDB" id="3466517at2759"/>
<dbReference type="EMBL" id="KN831950">
    <property type="protein sequence ID" value="KIO11083.1"/>
    <property type="molecule type" value="Genomic_DNA"/>
</dbReference>
<name>A0A0C3JPE6_PISTI</name>
<dbReference type="InParanoid" id="A0A0C3JPE6"/>
<gene>
    <name evidence="2" type="ORF">M404DRAFT_994761</name>
</gene>
<reference evidence="3" key="2">
    <citation type="submission" date="2015-01" db="EMBL/GenBank/DDBJ databases">
        <title>Evolutionary Origins and Diversification of the Mycorrhizal Mutualists.</title>
        <authorList>
            <consortium name="DOE Joint Genome Institute"/>
            <consortium name="Mycorrhizal Genomics Consortium"/>
            <person name="Kohler A."/>
            <person name="Kuo A."/>
            <person name="Nagy L.G."/>
            <person name="Floudas D."/>
            <person name="Copeland A."/>
            <person name="Barry K.W."/>
            <person name="Cichocki N."/>
            <person name="Veneault-Fourrey C."/>
            <person name="LaButti K."/>
            <person name="Lindquist E.A."/>
            <person name="Lipzen A."/>
            <person name="Lundell T."/>
            <person name="Morin E."/>
            <person name="Murat C."/>
            <person name="Riley R."/>
            <person name="Ohm R."/>
            <person name="Sun H."/>
            <person name="Tunlid A."/>
            <person name="Henrissat B."/>
            <person name="Grigoriev I.V."/>
            <person name="Hibbett D.S."/>
            <person name="Martin F."/>
        </authorList>
    </citation>
    <scope>NUCLEOTIDE SEQUENCE [LARGE SCALE GENOMIC DNA]</scope>
    <source>
        <strain evidence="3">Marx 270</strain>
    </source>
</reference>
<proteinExistence type="predicted"/>
<dbReference type="AlphaFoldDB" id="A0A0C3JPE6"/>
<feature type="domain" description="AB hydrolase-1" evidence="1">
    <location>
        <begin position="34"/>
        <end position="346"/>
    </location>
</feature>
<protein>
    <recommendedName>
        <fullName evidence="1">AB hydrolase-1 domain-containing protein</fullName>
    </recommendedName>
</protein>
<evidence type="ECO:0000313" key="3">
    <source>
        <dbReference type="Proteomes" id="UP000054217"/>
    </source>
</evidence>